<evidence type="ECO:0000313" key="1">
    <source>
        <dbReference type="EMBL" id="CAB4829972.1"/>
    </source>
</evidence>
<proteinExistence type="predicted"/>
<reference evidence="1" key="1">
    <citation type="submission" date="2020-05" db="EMBL/GenBank/DDBJ databases">
        <authorList>
            <person name="Chiriac C."/>
            <person name="Salcher M."/>
            <person name="Ghai R."/>
            <person name="Kavagutti S V."/>
        </authorList>
    </citation>
    <scope>NUCLEOTIDE SEQUENCE</scope>
</reference>
<dbReference type="AlphaFoldDB" id="A0A6J7AAT6"/>
<organism evidence="1">
    <name type="scientific">freshwater metagenome</name>
    <dbReference type="NCBI Taxonomy" id="449393"/>
    <lineage>
        <taxon>unclassified sequences</taxon>
        <taxon>metagenomes</taxon>
        <taxon>ecological metagenomes</taxon>
    </lineage>
</organism>
<accession>A0A6J7AAT6</accession>
<sequence length="56" mass="6355">MKTIYRITVEEGIPQIRSLFGIRLMYQKWKTILVATTETPVQLGPNSMLLGTSNES</sequence>
<name>A0A6J7AAT6_9ZZZZ</name>
<protein>
    <submittedName>
        <fullName evidence="1">Unannotated protein</fullName>
    </submittedName>
</protein>
<gene>
    <name evidence="1" type="ORF">UFOPK3174_00967</name>
</gene>
<dbReference type="EMBL" id="CAFABH010000015">
    <property type="protein sequence ID" value="CAB4829972.1"/>
    <property type="molecule type" value="Genomic_DNA"/>
</dbReference>